<sequence>MQMKIVVETQEEFEAWLKEQKTFAQSLTAN</sequence>
<organism evidence="1 2">
    <name type="scientific">Capnocytophaga canimorsus</name>
    <dbReference type="NCBI Taxonomy" id="28188"/>
    <lineage>
        <taxon>Bacteria</taxon>
        <taxon>Pseudomonadati</taxon>
        <taxon>Bacteroidota</taxon>
        <taxon>Flavobacteriia</taxon>
        <taxon>Flavobacteriales</taxon>
        <taxon>Flavobacteriaceae</taxon>
        <taxon>Capnocytophaga</taxon>
    </lineage>
</organism>
<evidence type="ECO:0000313" key="2">
    <source>
        <dbReference type="Proteomes" id="UP000044026"/>
    </source>
</evidence>
<dbReference type="Proteomes" id="UP000044026">
    <property type="component" value="Unassembled WGS sequence"/>
</dbReference>
<reference evidence="1 2" key="1">
    <citation type="submission" date="2015-01" db="EMBL/GenBank/DDBJ databases">
        <authorList>
            <person name="Xiang T."/>
            <person name="Song Y."/>
            <person name="Huang L."/>
            <person name="Wang B."/>
            <person name="Wu P."/>
        </authorList>
    </citation>
    <scope>NUCLEOTIDE SEQUENCE [LARGE SCALE GENOMIC DNA]</scope>
    <source>
        <strain evidence="1 2">Cc12</strain>
    </source>
</reference>
<dbReference type="EMBL" id="CDOE01000066">
    <property type="protein sequence ID" value="CEN37254.1"/>
    <property type="molecule type" value="Genomic_DNA"/>
</dbReference>
<dbReference type="AlphaFoldDB" id="A0A0B7HF54"/>
<accession>A0A0B7HF54</accession>
<protein>
    <submittedName>
        <fullName evidence="1">Uncharacterized protein</fullName>
    </submittedName>
</protein>
<proteinExistence type="predicted"/>
<name>A0A0B7HF54_9FLAO</name>
<gene>
    <name evidence="1" type="ORF">CCAN12_690035</name>
</gene>
<evidence type="ECO:0000313" key="1">
    <source>
        <dbReference type="EMBL" id="CEN37254.1"/>
    </source>
</evidence>